<dbReference type="GO" id="GO:0016805">
    <property type="term" value="F:dipeptidase activity"/>
    <property type="evidence" value="ECO:0007669"/>
    <property type="project" value="InterPro"/>
</dbReference>
<evidence type="ECO:0000313" key="2">
    <source>
        <dbReference type="EMBL" id="CCI53570.1"/>
    </source>
</evidence>
<evidence type="ECO:0000313" key="3">
    <source>
        <dbReference type="Proteomes" id="UP000035720"/>
    </source>
</evidence>
<feature type="region of interest" description="Disordered" evidence="1">
    <location>
        <begin position="385"/>
        <end position="423"/>
    </location>
</feature>
<dbReference type="STRING" id="1193518.BN13_420024"/>
<organism evidence="2 3">
    <name type="scientific">Nostocoides jenkinsii Ben 74</name>
    <dbReference type="NCBI Taxonomy" id="1193518"/>
    <lineage>
        <taxon>Bacteria</taxon>
        <taxon>Bacillati</taxon>
        <taxon>Actinomycetota</taxon>
        <taxon>Actinomycetes</taxon>
        <taxon>Micrococcales</taxon>
        <taxon>Intrasporangiaceae</taxon>
        <taxon>Nostocoides</taxon>
    </lineage>
</organism>
<dbReference type="Proteomes" id="UP000035720">
    <property type="component" value="Unassembled WGS sequence"/>
</dbReference>
<proteinExistence type="predicted"/>
<feature type="compositionally biased region" description="Basic residues" evidence="1">
    <location>
        <begin position="343"/>
        <end position="359"/>
    </location>
</feature>
<gene>
    <name evidence="2" type="ORF">BN13_420024</name>
</gene>
<feature type="region of interest" description="Disordered" evidence="1">
    <location>
        <begin position="326"/>
        <end position="371"/>
    </location>
</feature>
<dbReference type="AlphaFoldDB" id="A0A077MCG7"/>
<evidence type="ECO:0000256" key="1">
    <source>
        <dbReference type="SAM" id="MobiDB-lite"/>
    </source>
</evidence>
<dbReference type="EMBL" id="CAJC01000153">
    <property type="protein sequence ID" value="CCI53570.1"/>
    <property type="molecule type" value="Genomic_DNA"/>
</dbReference>
<dbReference type="PANTHER" id="PTHR12994:SF17">
    <property type="entry name" value="LD30995P"/>
    <property type="match status" value="1"/>
</dbReference>
<reference evidence="2 3" key="1">
    <citation type="journal article" date="2013" name="ISME J.">
        <title>A metabolic model for members of the genus Tetrasphaera involved in enhanced biological phosphorus removal.</title>
        <authorList>
            <person name="Kristiansen R."/>
            <person name="Nguyen H.T.T."/>
            <person name="Saunders A.M."/>
            <person name="Nielsen J.L."/>
            <person name="Wimmer R."/>
            <person name="Le V.Q."/>
            <person name="McIlroy S.J."/>
            <person name="Petrovski S."/>
            <person name="Seviour R.J."/>
            <person name="Calteau A."/>
            <person name="Nielsen K.L."/>
            <person name="Nielsen P.H."/>
        </authorList>
    </citation>
    <scope>NUCLEOTIDE SEQUENCE [LARGE SCALE GENOMIC DNA]</scope>
    <source>
        <strain evidence="2 3">Ben 74</strain>
    </source>
</reference>
<accession>A0A077MCG7</accession>
<protein>
    <submittedName>
        <fullName evidence="2">Peptidase U34, dipeptidase (Modular protein)</fullName>
    </submittedName>
</protein>
<dbReference type="InterPro" id="IPR005322">
    <property type="entry name" value="Peptidase_C69"/>
</dbReference>
<name>A0A077MCG7_9MICO</name>
<dbReference type="Gene3D" id="3.60.60.10">
    <property type="entry name" value="Penicillin V Acylase, Chain A"/>
    <property type="match status" value="1"/>
</dbReference>
<sequence length="468" mass="51285">MCDTLVHLTDAGVLFAKNSDRDPVEAQQVEFHAAARHEPGRIRLTHTDIDQVAQTNAVLISRPWWMWGAEMGTNEHGLTIGNEAVFTRRAGDGGGDLTGMDLLRLALERASNRHEAVQVIVSLLEQHGQGGGASQEHPRFRYDNSYLIADPTGAVVLETAGRRHAVEEVRGARSISNGLTIPGFAERYADPLRGRVAQCSVRQARTGAAAQAADGVLDLMSALRDHGGDGSIAYRGANGALAAPCAHAGGLLTSTQTTASWVANATTGEHWVTGTAAPCTSLFKPVALAPPSWPQPTGLSNRADTAHLWWRHERLHRGWTRDPQAYADTRRERALSNASGSPPRRRRTRRGRSRPRGRNGARLSCPAGMSGRRWFAGSGAAGIERRGWRDDPHPHRRRRPCRAERSARTHPGRRGMRCPGSALARRRPCHGRFGGWAGRRVRRDVDRRAARAHVCPRRRTRPANLPHL</sequence>
<dbReference type="PANTHER" id="PTHR12994">
    <property type="entry name" value="SECERNIN"/>
    <property type="match status" value="1"/>
</dbReference>
<dbReference type="GO" id="GO:0070004">
    <property type="term" value="F:cysteine-type exopeptidase activity"/>
    <property type="evidence" value="ECO:0007669"/>
    <property type="project" value="InterPro"/>
</dbReference>
<comment type="caution">
    <text evidence="2">The sequence shown here is derived from an EMBL/GenBank/DDBJ whole genome shotgun (WGS) entry which is preliminary data.</text>
</comment>
<dbReference type="GO" id="GO:0006508">
    <property type="term" value="P:proteolysis"/>
    <property type="evidence" value="ECO:0007669"/>
    <property type="project" value="InterPro"/>
</dbReference>
<keyword evidence="3" id="KW-1185">Reference proteome</keyword>